<evidence type="ECO:0000313" key="4">
    <source>
        <dbReference type="Proteomes" id="UP000176897"/>
    </source>
</evidence>
<dbReference type="Proteomes" id="UP000176897">
    <property type="component" value="Unassembled WGS sequence"/>
</dbReference>
<sequence length="253" mass="28270">MKREIIPVILAKNFSDFKNKLATIKKLRPKPRWIQIDVVDGKFAPYKTWAEPKKVAAGLQPARHKKRRLKTGDYNIEVDLMVVDPLKHAKAWIKAGAKRILFHVERDRHGLRPRDDIMQIIQYIKKHGAEEGLSLNPDTPISMLAPYLTPSPYPLPGGEEKGEGKQLLVDCVLFLGVNPGKSGQSFQRHVLKKISALRKTYPHLPIEVDGGVNLSNAEELFQAGATRLAAASAIYGASNPQDAYNKLLKLTSK</sequence>
<organism evidence="3 4">
    <name type="scientific">Candidatus Uhrbacteria bacterium RIFCSPLOWO2_01_FULL_47_24</name>
    <dbReference type="NCBI Taxonomy" id="1802401"/>
    <lineage>
        <taxon>Bacteria</taxon>
        <taxon>Candidatus Uhriibacteriota</taxon>
    </lineage>
</organism>
<dbReference type="GO" id="GO:0005975">
    <property type="term" value="P:carbohydrate metabolic process"/>
    <property type="evidence" value="ECO:0007669"/>
    <property type="project" value="InterPro"/>
</dbReference>
<dbReference type="InterPro" id="IPR011060">
    <property type="entry name" value="RibuloseP-bd_barrel"/>
</dbReference>
<dbReference type="Gene3D" id="3.20.20.70">
    <property type="entry name" value="Aldolase class I"/>
    <property type="match status" value="1"/>
</dbReference>
<dbReference type="PANTHER" id="PTHR11749">
    <property type="entry name" value="RIBULOSE-5-PHOSPHATE-3-EPIMERASE"/>
    <property type="match status" value="1"/>
</dbReference>
<evidence type="ECO:0008006" key="5">
    <source>
        <dbReference type="Google" id="ProtNLM"/>
    </source>
</evidence>
<dbReference type="Pfam" id="PF00834">
    <property type="entry name" value="Ribul_P_3_epim"/>
    <property type="match status" value="2"/>
</dbReference>
<dbReference type="STRING" id="1802401.A3B21_01175"/>
<dbReference type="InterPro" id="IPR013785">
    <property type="entry name" value="Aldolase_TIM"/>
</dbReference>
<dbReference type="GO" id="GO:0016857">
    <property type="term" value="F:racemase and epimerase activity, acting on carbohydrates and derivatives"/>
    <property type="evidence" value="ECO:0007669"/>
    <property type="project" value="InterPro"/>
</dbReference>
<proteinExistence type="predicted"/>
<reference evidence="3 4" key="1">
    <citation type="journal article" date="2016" name="Nat. Commun.">
        <title>Thousands of microbial genomes shed light on interconnected biogeochemical processes in an aquifer system.</title>
        <authorList>
            <person name="Anantharaman K."/>
            <person name="Brown C.T."/>
            <person name="Hug L.A."/>
            <person name="Sharon I."/>
            <person name="Castelle C.J."/>
            <person name="Probst A.J."/>
            <person name="Thomas B.C."/>
            <person name="Singh A."/>
            <person name="Wilkins M.J."/>
            <person name="Karaoz U."/>
            <person name="Brodie E.L."/>
            <person name="Williams K.H."/>
            <person name="Hubbard S.S."/>
            <person name="Banfield J.F."/>
        </authorList>
    </citation>
    <scope>NUCLEOTIDE SEQUENCE [LARGE SCALE GENOMIC DNA]</scope>
</reference>
<keyword evidence="2" id="KW-0413">Isomerase</keyword>
<accession>A0A1F7URX7</accession>
<dbReference type="CDD" id="cd00429">
    <property type="entry name" value="RPE"/>
    <property type="match status" value="1"/>
</dbReference>
<dbReference type="SUPFAM" id="SSF51366">
    <property type="entry name" value="Ribulose-phoshate binding barrel"/>
    <property type="match status" value="1"/>
</dbReference>
<evidence type="ECO:0000313" key="3">
    <source>
        <dbReference type="EMBL" id="OGL81006.1"/>
    </source>
</evidence>
<dbReference type="GO" id="GO:0046872">
    <property type="term" value="F:metal ion binding"/>
    <property type="evidence" value="ECO:0007669"/>
    <property type="project" value="UniProtKB-KW"/>
</dbReference>
<keyword evidence="1" id="KW-0479">Metal-binding</keyword>
<dbReference type="EMBL" id="MGEJ01000011">
    <property type="protein sequence ID" value="OGL81006.1"/>
    <property type="molecule type" value="Genomic_DNA"/>
</dbReference>
<evidence type="ECO:0000256" key="1">
    <source>
        <dbReference type="ARBA" id="ARBA00022723"/>
    </source>
</evidence>
<gene>
    <name evidence="3" type="ORF">A3B21_01175</name>
</gene>
<name>A0A1F7URX7_9BACT</name>
<dbReference type="AlphaFoldDB" id="A0A1F7URX7"/>
<comment type="caution">
    <text evidence="3">The sequence shown here is derived from an EMBL/GenBank/DDBJ whole genome shotgun (WGS) entry which is preliminary data.</text>
</comment>
<evidence type="ECO:0000256" key="2">
    <source>
        <dbReference type="ARBA" id="ARBA00023235"/>
    </source>
</evidence>
<protein>
    <recommendedName>
        <fullName evidence="5">Ribulose-phosphate 3-epimerase</fullName>
    </recommendedName>
</protein>
<dbReference type="InterPro" id="IPR000056">
    <property type="entry name" value="Ribul_P_3_epim-like"/>
</dbReference>